<organism evidence="2 3">
    <name type="scientific">Chitinophaga lutea</name>
    <dbReference type="NCBI Taxonomy" id="2488634"/>
    <lineage>
        <taxon>Bacteria</taxon>
        <taxon>Pseudomonadati</taxon>
        <taxon>Bacteroidota</taxon>
        <taxon>Chitinophagia</taxon>
        <taxon>Chitinophagales</taxon>
        <taxon>Chitinophagaceae</taxon>
        <taxon>Chitinophaga</taxon>
    </lineage>
</organism>
<sequence length="564" mass="62636">MKTNSLLLYSCLLTMAACAGKNNVPATETINALNLKKGKTIFCGPADKQLGAVSFKISGNGKVQEDFNMALAMLHSFEYDEAEKAFADVIRKEPGCAMAYWGVAMSNFHPLWSPPSKEEFDKGVKAVAIAKSIGKKSKKETAYIDAIGAFYDVNAKDHRARCINFEKAMEKLHLDYPDDQDAATFYALALNSAADPADKTHAKQRKAGELLAKLGFDKSFHPGVIHYIIHSYDYPELAERALPAARKYASVAPSSAHAQHMPSHIFVRLGLWDESIYSNTIAADAARCYAENAGIKGHWDEELHSLDYLVYSYLQKADNKRAKQLCDYLNTIREVHPVTPKVLYSFAAIPARYVLENRMWKEAAVLEAHAAGNDWKKFPWENAIIHFTRLLGAVNLNQLDAARTELKTLTALHDELIQKQEAYKANQVQIQVKASEAWILFKEGKHEEALKQMNLAATMEESTPKPPVTPGEVAPARELLGDMLLAMNRPAEALEAYASNLKDRPNRFNALYNAGLAAERSNNAGKAADYYRRLLASSNAPGADRPELTAARLFLEKQKTLAVR</sequence>
<dbReference type="Gene3D" id="1.25.40.10">
    <property type="entry name" value="Tetratricopeptide repeat domain"/>
    <property type="match status" value="1"/>
</dbReference>
<dbReference type="AlphaFoldDB" id="A0A3N4PHC8"/>
<dbReference type="PANTHER" id="PTHR45588">
    <property type="entry name" value="TPR DOMAIN-CONTAINING PROTEIN"/>
    <property type="match status" value="1"/>
</dbReference>
<name>A0A3N4PHC8_9BACT</name>
<reference evidence="2 3" key="1">
    <citation type="submission" date="2018-11" db="EMBL/GenBank/DDBJ databases">
        <title>Chitinophaga lutea sp.nov., isolate from arsenic contaminated soil.</title>
        <authorList>
            <person name="Zong Y."/>
        </authorList>
    </citation>
    <scope>NUCLEOTIDE SEQUENCE [LARGE SCALE GENOMIC DNA]</scope>
    <source>
        <strain evidence="2 3">ZY74</strain>
    </source>
</reference>
<keyword evidence="3" id="KW-1185">Reference proteome</keyword>
<dbReference type="InterPro" id="IPR011990">
    <property type="entry name" value="TPR-like_helical_dom_sf"/>
</dbReference>
<dbReference type="SUPFAM" id="SSF48452">
    <property type="entry name" value="TPR-like"/>
    <property type="match status" value="1"/>
</dbReference>
<feature type="signal peptide" evidence="1">
    <location>
        <begin position="1"/>
        <end position="19"/>
    </location>
</feature>
<accession>A0A3N4PHC8</accession>
<dbReference type="EMBL" id="RPDH01000002">
    <property type="protein sequence ID" value="RPE08112.1"/>
    <property type="molecule type" value="Genomic_DNA"/>
</dbReference>
<comment type="caution">
    <text evidence="2">The sequence shown here is derived from an EMBL/GenBank/DDBJ whole genome shotgun (WGS) entry which is preliminary data.</text>
</comment>
<proteinExistence type="predicted"/>
<dbReference type="Proteomes" id="UP000278351">
    <property type="component" value="Unassembled WGS sequence"/>
</dbReference>
<dbReference type="Pfam" id="PF13432">
    <property type="entry name" value="TPR_16"/>
    <property type="match status" value="1"/>
</dbReference>
<keyword evidence="1" id="KW-0732">Signal</keyword>
<feature type="chain" id="PRO_5018081828" evidence="1">
    <location>
        <begin position="20"/>
        <end position="564"/>
    </location>
</feature>
<protein>
    <submittedName>
        <fullName evidence="2">Tetratricopeptide repeat protein</fullName>
    </submittedName>
</protein>
<gene>
    <name evidence="2" type="ORF">EGT74_13670</name>
</gene>
<dbReference type="OrthoDB" id="9778494at2"/>
<dbReference type="PROSITE" id="PS51257">
    <property type="entry name" value="PROKAR_LIPOPROTEIN"/>
    <property type="match status" value="1"/>
</dbReference>
<dbReference type="RefSeq" id="WP_123847112.1">
    <property type="nucleotide sequence ID" value="NZ_RPDH01000002.1"/>
</dbReference>
<evidence type="ECO:0000256" key="1">
    <source>
        <dbReference type="SAM" id="SignalP"/>
    </source>
</evidence>
<evidence type="ECO:0000313" key="3">
    <source>
        <dbReference type="Proteomes" id="UP000278351"/>
    </source>
</evidence>
<evidence type="ECO:0000313" key="2">
    <source>
        <dbReference type="EMBL" id="RPE08112.1"/>
    </source>
</evidence>
<dbReference type="PANTHER" id="PTHR45588:SF1">
    <property type="entry name" value="WW DOMAIN-CONTAINING PROTEIN"/>
    <property type="match status" value="1"/>
</dbReference>